<dbReference type="InterPro" id="IPR041988">
    <property type="entry name" value="Ribosomal_uL24_KOW"/>
</dbReference>
<name>X0T0Z3_9ZZZZ</name>
<dbReference type="GO" id="GO:0003735">
    <property type="term" value="F:structural constituent of ribosome"/>
    <property type="evidence" value="ECO:0007669"/>
    <property type="project" value="InterPro"/>
</dbReference>
<dbReference type="NCBIfam" id="TIGR01080">
    <property type="entry name" value="rplX_A_E"/>
    <property type="match status" value="1"/>
</dbReference>
<dbReference type="SUPFAM" id="SSF50104">
    <property type="entry name" value="Translation proteins SH3-like domain"/>
    <property type="match status" value="1"/>
</dbReference>
<dbReference type="CDD" id="cd06089">
    <property type="entry name" value="KOW_RPL26"/>
    <property type="match status" value="1"/>
</dbReference>
<sequence length="81" mass="9139">MKKGDLVRVMRGQFRETEGKVIAVDYSHIRVYIDSASGAKSDGKEVQVPIHPSNLMLVKLELDNERKKLIESKVVQIAESE</sequence>
<keyword evidence="3" id="KW-0687">Ribonucleoprotein</keyword>
<protein>
    <recommendedName>
        <fullName evidence="5">KOW domain-containing protein</fullName>
    </recommendedName>
</protein>
<dbReference type="AlphaFoldDB" id="X0T0Z3"/>
<evidence type="ECO:0000256" key="1">
    <source>
        <dbReference type="ARBA" id="ARBA00010618"/>
    </source>
</evidence>
<gene>
    <name evidence="4" type="ORF">S01H1_28933</name>
</gene>
<reference evidence="4" key="1">
    <citation type="journal article" date="2014" name="Front. Microbiol.">
        <title>High frequency of phylogenetically diverse reductive dehalogenase-homologous genes in deep subseafloor sedimentary metagenomes.</title>
        <authorList>
            <person name="Kawai M."/>
            <person name="Futagami T."/>
            <person name="Toyoda A."/>
            <person name="Takaki Y."/>
            <person name="Nishi S."/>
            <person name="Hori S."/>
            <person name="Arai W."/>
            <person name="Tsubouchi T."/>
            <person name="Morono Y."/>
            <person name="Uchiyama I."/>
            <person name="Ito T."/>
            <person name="Fujiyama A."/>
            <person name="Inagaki F."/>
            <person name="Takami H."/>
        </authorList>
    </citation>
    <scope>NUCLEOTIDE SEQUENCE</scope>
    <source>
        <strain evidence="4">Expedition CK06-06</strain>
    </source>
</reference>
<comment type="caution">
    <text evidence="4">The sequence shown here is derived from an EMBL/GenBank/DDBJ whole genome shotgun (WGS) entry which is preliminary data.</text>
</comment>
<dbReference type="GO" id="GO:0006412">
    <property type="term" value="P:translation"/>
    <property type="evidence" value="ECO:0007669"/>
    <property type="project" value="InterPro"/>
</dbReference>
<evidence type="ECO:0000313" key="4">
    <source>
        <dbReference type="EMBL" id="GAF86919.1"/>
    </source>
</evidence>
<proteinExistence type="inferred from homology"/>
<dbReference type="InterPro" id="IPR014722">
    <property type="entry name" value="Rib_uL2_dom2"/>
</dbReference>
<dbReference type="Gene3D" id="2.30.30.30">
    <property type="match status" value="1"/>
</dbReference>
<keyword evidence="2" id="KW-0689">Ribosomal protein</keyword>
<dbReference type="Pfam" id="PF16906">
    <property type="entry name" value="Ribosomal_L26"/>
    <property type="match status" value="1"/>
</dbReference>
<dbReference type="PANTHER" id="PTHR11143">
    <property type="entry name" value="60S RIBOSOMAL PROTEIN L26 FAMILY MEMBER"/>
    <property type="match status" value="1"/>
</dbReference>
<evidence type="ECO:0008006" key="5">
    <source>
        <dbReference type="Google" id="ProtNLM"/>
    </source>
</evidence>
<accession>X0T0Z3</accession>
<dbReference type="GO" id="GO:0015934">
    <property type="term" value="C:large ribosomal subunit"/>
    <property type="evidence" value="ECO:0007669"/>
    <property type="project" value="InterPro"/>
</dbReference>
<dbReference type="InterPro" id="IPR008991">
    <property type="entry name" value="Translation_prot_SH3-like_sf"/>
</dbReference>
<comment type="similarity">
    <text evidence="1">Belongs to the universal ribosomal protein uL24 family.</text>
</comment>
<evidence type="ECO:0000256" key="3">
    <source>
        <dbReference type="ARBA" id="ARBA00023274"/>
    </source>
</evidence>
<dbReference type="InterPro" id="IPR005756">
    <property type="entry name" value="Ribosomal_uL24_euk/arc"/>
</dbReference>
<organism evidence="4">
    <name type="scientific">marine sediment metagenome</name>
    <dbReference type="NCBI Taxonomy" id="412755"/>
    <lineage>
        <taxon>unclassified sequences</taxon>
        <taxon>metagenomes</taxon>
        <taxon>ecological metagenomes</taxon>
    </lineage>
</organism>
<dbReference type="GO" id="GO:0003723">
    <property type="term" value="F:RNA binding"/>
    <property type="evidence" value="ECO:0007669"/>
    <property type="project" value="InterPro"/>
</dbReference>
<dbReference type="EMBL" id="BARS01017714">
    <property type="protein sequence ID" value="GAF86919.1"/>
    <property type="molecule type" value="Genomic_DNA"/>
</dbReference>
<evidence type="ECO:0000256" key="2">
    <source>
        <dbReference type="ARBA" id="ARBA00022980"/>
    </source>
</evidence>